<dbReference type="Pfam" id="PF02465">
    <property type="entry name" value="FliD_N"/>
    <property type="match status" value="1"/>
</dbReference>
<dbReference type="PANTHER" id="PTHR30288">
    <property type="entry name" value="FLAGELLAR CAP/ASSEMBLY PROTEIN FLID"/>
    <property type="match status" value="1"/>
</dbReference>
<name>A0A0S2TBY1_9GAMM</name>
<dbReference type="AlphaFoldDB" id="A0A0S2TBY1"/>
<dbReference type="GO" id="GO:0007155">
    <property type="term" value="P:cell adhesion"/>
    <property type="evidence" value="ECO:0007669"/>
    <property type="project" value="InterPro"/>
</dbReference>
<keyword evidence="4 5" id="KW-0975">Bacterial flagellum</keyword>
<evidence type="ECO:0000256" key="4">
    <source>
        <dbReference type="ARBA" id="ARBA00023143"/>
    </source>
</evidence>
<dbReference type="EMBL" id="CP013099">
    <property type="protein sequence ID" value="ALP52664.1"/>
    <property type="molecule type" value="Genomic_DNA"/>
</dbReference>
<reference evidence="8" key="1">
    <citation type="submission" date="2015-10" db="EMBL/GenBank/DDBJ databases">
        <title>Description of Candidatus Tenderia electrophaga gen. nov, sp. nov., an Uncultivated Electroautotroph from a Biocathode Enrichment.</title>
        <authorList>
            <person name="Eddie B.J."/>
            <person name="Malanoski A.P."/>
            <person name="Wang Z."/>
            <person name="Hall R.J."/>
            <person name="Oh S.D."/>
            <person name="Heiner C."/>
            <person name="Lin B."/>
            <person name="Strycharz-Glaven S.M."/>
        </authorList>
    </citation>
    <scope>NUCLEOTIDE SEQUENCE [LARGE SCALE GENOMIC DNA]</scope>
    <source>
        <strain evidence="8">NRL1</strain>
    </source>
</reference>
<proteinExistence type="inferred from homology"/>
<dbReference type="InterPro" id="IPR010809">
    <property type="entry name" value="FliD_C"/>
</dbReference>
<comment type="function">
    <text evidence="5">Required for morphogenesis and for the elongation of the flagellar filament by facilitating polymerization of the flagellin monomers at the tip of growing filament. Forms a capping structure, which prevents flagellin subunits (transported through the central channel of the flagellum) from leaking out without polymerization at the distal end.</text>
</comment>
<evidence type="ECO:0000256" key="3">
    <source>
        <dbReference type="ARBA" id="ARBA00023054"/>
    </source>
</evidence>
<dbReference type="InterPro" id="IPR040026">
    <property type="entry name" value="FliD"/>
</dbReference>
<feature type="domain" description="Flagellar hook-associated protein 2 C-terminal" evidence="7">
    <location>
        <begin position="247"/>
        <end position="468"/>
    </location>
</feature>
<sequence length="488" mass="50704">MATFGFGTITSQGVGSNINIAGIVRELMAIERAPLDRLIEKKESYDAKISALGTIKSSLSSLQTSLSGLASGSSFLASSADSSDTTKVKATGTSGAVAGNYAIEISQLAQSQKLVATGQADTATAIGTGTLTIDLGTISGGTFDNGTGKYTGASFASNGNGPYDITIDPSNNTLAGIRDAINDADIGVTATIVNDGDATNPYRLVLSSENSGADQSISMSVAGDAALSDLLSHDPAGTQNLSETVTAQDANFTVDGIDITKSSNSVTDVIDGVTLDLTGTTGGSPVTVSVANDTDVAKSAVESFVEAYNTLQAEIKDQIDSGYLDGEAGALASDAATRQILTFIRNELNQAPTGVTGNYQNLSSIGVSFERDGTLSLDQSKLAAAIEDDSSNVAELFSSADGYATRLDDVIDELVQFNGTIDTRTNAFRDRISALEDREIRWEGQLERTEGRLRAQFTNLDVLMSNMNTTSSFLTQQLATLNSQLNNG</sequence>
<evidence type="ECO:0000313" key="8">
    <source>
        <dbReference type="EMBL" id="ALP52664.1"/>
    </source>
</evidence>
<feature type="domain" description="Flagellar hook-associated protein 2 N-terminal" evidence="6">
    <location>
        <begin position="16"/>
        <end position="112"/>
    </location>
</feature>
<dbReference type="InterPro" id="IPR003481">
    <property type="entry name" value="FliD_N"/>
</dbReference>
<dbReference type="STRING" id="1748243.Tel_05600"/>
<evidence type="ECO:0000256" key="5">
    <source>
        <dbReference type="RuleBase" id="RU362066"/>
    </source>
</evidence>
<comment type="subunit">
    <text evidence="2 5">Homopentamer.</text>
</comment>
<accession>A0A0S2TBY1</accession>
<comment type="subcellular location">
    <subcellularLocation>
        <location evidence="5">Secreted</location>
    </subcellularLocation>
    <subcellularLocation>
        <location evidence="5">Bacterial flagellum</location>
    </subcellularLocation>
</comment>
<evidence type="ECO:0000259" key="7">
    <source>
        <dbReference type="Pfam" id="PF07195"/>
    </source>
</evidence>
<evidence type="ECO:0000313" key="9">
    <source>
        <dbReference type="Proteomes" id="UP000055136"/>
    </source>
</evidence>
<dbReference type="Pfam" id="PF07195">
    <property type="entry name" value="FliD_C"/>
    <property type="match status" value="1"/>
</dbReference>
<keyword evidence="3" id="KW-0175">Coiled coil</keyword>
<evidence type="ECO:0000259" key="6">
    <source>
        <dbReference type="Pfam" id="PF02465"/>
    </source>
</evidence>
<gene>
    <name evidence="8" type="ORF">Tel_05600</name>
</gene>
<keyword evidence="9" id="KW-1185">Reference proteome</keyword>
<dbReference type="GO" id="GO:0009424">
    <property type="term" value="C:bacterial-type flagellum hook"/>
    <property type="evidence" value="ECO:0007669"/>
    <property type="project" value="UniProtKB-UniRule"/>
</dbReference>
<dbReference type="Proteomes" id="UP000055136">
    <property type="component" value="Chromosome"/>
</dbReference>
<dbReference type="GO" id="GO:0071973">
    <property type="term" value="P:bacterial-type flagellum-dependent cell motility"/>
    <property type="evidence" value="ECO:0007669"/>
    <property type="project" value="TreeGrafter"/>
</dbReference>
<keyword evidence="5" id="KW-0964">Secreted</keyword>
<comment type="similarity">
    <text evidence="1 5">Belongs to the FliD family.</text>
</comment>
<dbReference type="KEGG" id="tee:Tel_05600"/>
<evidence type="ECO:0000256" key="1">
    <source>
        <dbReference type="ARBA" id="ARBA00009764"/>
    </source>
</evidence>
<dbReference type="PANTHER" id="PTHR30288:SF0">
    <property type="entry name" value="FLAGELLAR HOOK-ASSOCIATED PROTEIN 2"/>
    <property type="match status" value="1"/>
</dbReference>
<dbReference type="GO" id="GO:0009421">
    <property type="term" value="C:bacterial-type flagellum filament cap"/>
    <property type="evidence" value="ECO:0007669"/>
    <property type="project" value="InterPro"/>
</dbReference>
<evidence type="ECO:0000256" key="2">
    <source>
        <dbReference type="ARBA" id="ARBA00011255"/>
    </source>
</evidence>
<protein>
    <recommendedName>
        <fullName evidence="5">Flagellar hook-associated protein 2</fullName>
        <shortName evidence="5">HAP2</shortName>
    </recommendedName>
    <alternativeName>
        <fullName evidence="5">Flagellar cap protein</fullName>
    </alternativeName>
</protein>
<organism evidence="8 9">
    <name type="scientific">Candidatus Tenderia electrophaga</name>
    <dbReference type="NCBI Taxonomy" id="1748243"/>
    <lineage>
        <taxon>Bacteria</taxon>
        <taxon>Pseudomonadati</taxon>
        <taxon>Pseudomonadota</taxon>
        <taxon>Gammaproteobacteria</taxon>
        <taxon>Candidatus Tenderiales</taxon>
        <taxon>Candidatus Tenderiaceae</taxon>
        <taxon>Candidatus Tenderia</taxon>
    </lineage>
</organism>
<dbReference type="GO" id="GO:0005576">
    <property type="term" value="C:extracellular region"/>
    <property type="evidence" value="ECO:0007669"/>
    <property type="project" value="UniProtKB-SubCell"/>
</dbReference>